<evidence type="ECO:0000256" key="10">
    <source>
        <dbReference type="ARBA" id="ARBA00032008"/>
    </source>
</evidence>
<evidence type="ECO:0000256" key="9">
    <source>
        <dbReference type="ARBA" id="ARBA00025661"/>
    </source>
</evidence>
<dbReference type="Proteomes" id="UP000265703">
    <property type="component" value="Unassembled WGS sequence"/>
</dbReference>
<dbReference type="InterPro" id="IPR051139">
    <property type="entry name" value="Mediator_complx_sub13"/>
</dbReference>
<feature type="region of interest" description="Disordered" evidence="12">
    <location>
        <begin position="583"/>
        <end position="632"/>
    </location>
</feature>
<dbReference type="PANTHER" id="PTHR48249">
    <property type="entry name" value="MEDIATOR OF RNA POLYMERASE II TRANSCRIPTION SUBUNIT 13"/>
    <property type="match status" value="1"/>
</dbReference>
<comment type="function">
    <text evidence="9 11">Component of the SRB8-11 complex. The SRB8-11 complex is a regulatory module of the Mediator complex which is itself involved in regulation of basal and activated RNA polymerase II-dependent transcription. The SRB8-11 complex may be involved in the transcriptional repression of a subset of genes regulated by Mediator. It may inhibit the association of the Mediator complex with RNA polymerase II to form the holoenzyme complex.</text>
</comment>
<feature type="compositionally biased region" description="Polar residues" evidence="12">
    <location>
        <begin position="360"/>
        <end position="396"/>
    </location>
</feature>
<protein>
    <recommendedName>
        <fullName evidence="3 11">Mediator of RNA polymerase II transcription subunit 13</fullName>
    </recommendedName>
    <alternativeName>
        <fullName evidence="10 11">Mediator complex subunit 13</fullName>
    </alternativeName>
</protein>
<comment type="caution">
    <text evidence="15">The sequence shown here is derived from an EMBL/GenBank/DDBJ whole genome shotgun (WGS) entry which is preliminary data.</text>
</comment>
<keyword evidence="16" id="KW-1185">Reference proteome</keyword>
<evidence type="ECO:0000313" key="16">
    <source>
        <dbReference type="Proteomes" id="UP000265703"/>
    </source>
</evidence>
<dbReference type="InterPro" id="IPR009401">
    <property type="entry name" value="Med13_C"/>
</dbReference>
<evidence type="ECO:0000256" key="3">
    <source>
        <dbReference type="ARBA" id="ARBA00019618"/>
    </source>
</evidence>
<feature type="domain" description="MID" evidence="14">
    <location>
        <begin position="838"/>
        <end position="1015"/>
    </location>
</feature>
<feature type="region of interest" description="Disordered" evidence="12">
    <location>
        <begin position="360"/>
        <end position="413"/>
    </location>
</feature>
<name>A0A397TGX6_9GLOM</name>
<feature type="domain" description="Mediator complex subunit Med13 C-terminal" evidence="13">
    <location>
        <begin position="1018"/>
        <end position="1155"/>
    </location>
</feature>
<dbReference type="GO" id="GO:0003713">
    <property type="term" value="F:transcription coactivator activity"/>
    <property type="evidence" value="ECO:0007669"/>
    <property type="project" value="TreeGrafter"/>
</dbReference>
<evidence type="ECO:0000259" key="14">
    <source>
        <dbReference type="Pfam" id="PF18296"/>
    </source>
</evidence>
<dbReference type="OrthoDB" id="103819at2759"/>
<comment type="similarity">
    <text evidence="2 11">Belongs to the Mediator complex subunit 13 family.</text>
</comment>
<organism evidence="15 16">
    <name type="scientific">Glomus cerebriforme</name>
    <dbReference type="NCBI Taxonomy" id="658196"/>
    <lineage>
        <taxon>Eukaryota</taxon>
        <taxon>Fungi</taxon>
        <taxon>Fungi incertae sedis</taxon>
        <taxon>Mucoromycota</taxon>
        <taxon>Glomeromycotina</taxon>
        <taxon>Glomeromycetes</taxon>
        <taxon>Glomerales</taxon>
        <taxon>Glomeraceae</taxon>
        <taxon>Glomus</taxon>
    </lineage>
</organism>
<keyword evidence="6 11" id="KW-0010">Activator</keyword>
<evidence type="ECO:0000259" key="13">
    <source>
        <dbReference type="Pfam" id="PF06333"/>
    </source>
</evidence>
<dbReference type="Pfam" id="PF06333">
    <property type="entry name" value="Med13_C"/>
    <property type="match status" value="1"/>
</dbReference>
<feature type="compositionally biased region" description="Acidic residues" evidence="12">
    <location>
        <begin position="606"/>
        <end position="631"/>
    </location>
</feature>
<evidence type="ECO:0000313" key="15">
    <source>
        <dbReference type="EMBL" id="RIA97348.1"/>
    </source>
</evidence>
<reference evidence="15 16" key="1">
    <citation type="submission" date="2018-06" db="EMBL/GenBank/DDBJ databases">
        <title>Comparative genomics reveals the genomic features of Rhizophagus irregularis, R. cerebriforme, R. diaphanum and Gigaspora rosea, and their symbiotic lifestyle signature.</title>
        <authorList>
            <person name="Morin E."/>
            <person name="San Clemente H."/>
            <person name="Chen E.C.H."/>
            <person name="De La Providencia I."/>
            <person name="Hainaut M."/>
            <person name="Kuo A."/>
            <person name="Kohler A."/>
            <person name="Murat C."/>
            <person name="Tang N."/>
            <person name="Roy S."/>
            <person name="Loubradou J."/>
            <person name="Henrissat B."/>
            <person name="Grigoriev I.V."/>
            <person name="Corradi N."/>
            <person name="Roux C."/>
            <person name="Martin F.M."/>
        </authorList>
    </citation>
    <scope>NUCLEOTIDE SEQUENCE [LARGE SCALE GENOMIC DNA]</scope>
    <source>
        <strain evidence="15 16">DAOM 227022</strain>
    </source>
</reference>
<evidence type="ECO:0000256" key="7">
    <source>
        <dbReference type="ARBA" id="ARBA00023163"/>
    </source>
</evidence>
<sequence length="1260" mass="143244">MDSSSLTKISPIESTTTNVLTVSNIIKVGWCKYIYTCTGDQLRSFVTSAPSSEVENLSRINDPIVVNYMVLLEKGIPCTWKYKDENEKNFEILFTDKMLVRELYVFWLEDAEERPPALDNLTSLDGLEIAEMGVFSWEDFENSAIQFDLFIRSIKNLISRTLIGKGAVPMGELHLFPKSEQKIYECILSCKYNIHITSTNLAVNPVIRYQSLRPLAPSDFSKPEEVKVLLSPSGMRASLLPYRRYEADDIAAVLNEFRTLFGLDLSNLDDDSSIPTLVHVQITHDGITKDFPYPAKGVYVITDSNNSYRCEARDSGMVPEIFSNVVDVSSEQRSKPSKWWPYNDHSKEAVQILKFRNSVDLSTPSPGVDTMTPNTPGMGNGTSSASSPGHNLGTSRSSKKRPLETKAYPSPPDVIISNEIQLPPPQNDSDLPDDIIGTIESYDPYEVYLLDDIFSHQVTEADFDICDNKDSQTISPTTNDHTPGNISIANEDSPSVGQTQISLAKQRQQLIDRDLHFEIGKIKLKYCPEDYTPLKFQNEVDMSKYMPGGKFCRVTNRKKRKRGFFYTPDYEPAWVLEAKKPKTLNDNSKSSHKRKAEETECSSSESDTDNTSESCESESESDIESDGESSEFEWKNETGNLNVSNHRELGFLNSGRLSMVFNIYVLYERRRLQRLTDCEVCNDTQSELALQFLREQIVGGSYPFGAGIHGEGESTFEFIESRRRILENLNDDLPTSSALPSEQQEITLSLKNVIEEISVKFPRPEKYPQLSVNGPLHVQDYYKLNGSQFKINEGAEPNFQVLKTPDIIVCADKFLIETSPEIVKYWDKHNLTPFAGRKDVKYFVLYPESESLSYHVKNFFSELRVQYELHCMLGTHEPGITLNYKQGIVPIRLEPLKGNETELDRMIRSYKLGCEKFGSSLASHTANFEKTQLVIYLINPFDHLTAYYDIFKCYAKFYTSLEKSLKLVSTKNILNYVMPQLIPIEHVVRFGENCIRPFRQRPVLKDLAFSVYTRSKSYRPLFILPKPSVVSVSFRLTEKAPPVRELVEYNKILHMSYGFSFDQRRLVMVWVDMEGKKLGSYSTPTYENKNLESLYKETWSRTCAFSKHSGGFRQIIITKTGAMTQEEKNSWIKVTEGKVPIFSVNLDTTLDIKPISDGNGQNSKICGMVLNHPIPVNGFRPEATGFLVEMSSNETVSNTIQVDLLYNPKKDNGKSTEVMWDVLNQFHVLSFMEVTTTRMCLPIHVLMVERCCRVHLGVPA</sequence>
<evidence type="ECO:0000256" key="8">
    <source>
        <dbReference type="ARBA" id="ARBA00023242"/>
    </source>
</evidence>
<keyword evidence="4 11" id="KW-0678">Repressor</keyword>
<comment type="subcellular location">
    <subcellularLocation>
        <location evidence="1 11">Nucleus</location>
    </subcellularLocation>
</comment>
<evidence type="ECO:0000256" key="4">
    <source>
        <dbReference type="ARBA" id="ARBA00022491"/>
    </source>
</evidence>
<dbReference type="GO" id="GO:0045944">
    <property type="term" value="P:positive regulation of transcription by RNA polymerase II"/>
    <property type="evidence" value="ECO:0007669"/>
    <property type="project" value="TreeGrafter"/>
</dbReference>
<dbReference type="Pfam" id="PF18296">
    <property type="entry name" value="MID_MedPIWI"/>
    <property type="match status" value="1"/>
</dbReference>
<dbReference type="EMBL" id="QKYT01000031">
    <property type="protein sequence ID" value="RIA97348.1"/>
    <property type="molecule type" value="Genomic_DNA"/>
</dbReference>
<accession>A0A397TGX6</accession>
<evidence type="ECO:0000256" key="2">
    <source>
        <dbReference type="ARBA" id="ARBA00009354"/>
    </source>
</evidence>
<proteinExistence type="inferred from homology"/>
<comment type="subunit">
    <text evidence="11">Component of the SRB8-11 complex, which itself associates with the Mediator complex.</text>
</comment>
<dbReference type="STRING" id="658196.A0A397TGX6"/>
<evidence type="ECO:0000256" key="6">
    <source>
        <dbReference type="ARBA" id="ARBA00023159"/>
    </source>
</evidence>
<evidence type="ECO:0000256" key="11">
    <source>
        <dbReference type="RuleBase" id="RU364134"/>
    </source>
</evidence>
<gene>
    <name evidence="15" type="ORF">C1645_752658</name>
</gene>
<keyword evidence="5 11" id="KW-0805">Transcription regulation</keyword>
<keyword evidence="7 11" id="KW-0804">Transcription</keyword>
<dbReference type="PANTHER" id="PTHR48249:SF3">
    <property type="entry name" value="MEDIATOR OF RNA POLYMERASE II TRANSCRIPTION SUBUNIT 13"/>
    <property type="match status" value="1"/>
</dbReference>
<evidence type="ECO:0000256" key="12">
    <source>
        <dbReference type="SAM" id="MobiDB-lite"/>
    </source>
</evidence>
<evidence type="ECO:0000256" key="1">
    <source>
        <dbReference type="ARBA" id="ARBA00004123"/>
    </source>
</evidence>
<dbReference type="GO" id="GO:0016592">
    <property type="term" value="C:mediator complex"/>
    <property type="evidence" value="ECO:0007669"/>
    <property type="project" value="InterPro"/>
</dbReference>
<evidence type="ECO:0000256" key="5">
    <source>
        <dbReference type="ARBA" id="ARBA00023015"/>
    </source>
</evidence>
<dbReference type="AlphaFoldDB" id="A0A397TGX6"/>
<dbReference type="InterPro" id="IPR041285">
    <property type="entry name" value="MID_MedPIWI"/>
</dbReference>
<keyword evidence="8 11" id="KW-0539">Nucleus</keyword>